<dbReference type="InterPro" id="IPR006665">
    <property type="entry name" value="OmpA-like"/>
</dbReference>
<dbReference type="RefSeq" id="WP_139071015.1">
    <property type="nucleotide sequence ID" value="NZ_CP040899.1"/>
</dbReference>
<evidence type="ECO:0000259" key="9">
    <source>
        <dbReference type="PROSITE" id="PS51123"/>
    </source>
</evidence>
<keyword evidence="4 8" id="KW-0812">Transmembrane</keyword>
<evidence type="ECO:0000256" key="6">
    <source>
        <dbReference type="ARBA" id="ARBA00023136"/>
    </source>
</evidence>
<name>A0ABX5VKH4_9MICO</name>
<comment type="subcellular location">
    <subcellularLocation>
        <location evidence="1">Cell membrane</location>
        <topology evidence="1">Single-pass membrane protein</topology>
    </subcellularLocation>
</comment>
<dbReference type="Pfam" id="PF00691">
    <property type="entry name" value="OmpA"/>
    <property type="match status" value="1"/>
</dbReference>
<dbReference type="InterPro" id="IPR050330">
    <property type="entry name" value="Bact_OuterMem_StrucFunc"/>
</dbReference>
<feature type="transmembrane region" description="Helical" evidence="8">
    <location>
        <begin position="21"/>
        <end position="43"/>
    </location>
</feature>
<dbReference type="Proteomes" id="UP000313948">
    <property type="component" value="Chromosome"/>
</dbReference>
<dbReference type="PROSITE" id="PS51123">
    <property type="entry name" value="OMPA_2"/>
    <property type="match status" value="1"/>
</dbReference>
<evidence type="ECO:0000256" key="7">
    <source>
        <dbReference type="PROSITE-ProRule" id="PRU00473"/>
    </source>
</evidence>
<keyword evidence="10" id="KW-0969">Cilium</keyword>
<protein>
    <submittedName>
        <fullName evidence="10">Flagellar motor protein MotB</fullName>
    </submittedName>
</protein>
<dbReference type="Gene3D" id="3.30.1330.60">
    <property type="entry name" value="OmpA-like domain"/>
    <property type="match status" value="1"/>
</dbReference>
<dbReference type="EMBL" id="CP040899">
    <property type="protein sequence ID" value="QDB78176.1"/>
    <property type="molecule type" value="Genomic_DNA"/>
</dbReference>
<keyword evidence="10" id="KW-0966">Cell projection</keyword>
<proteinExistence type="inferred from homology"/>
<evidence type="ECO:0000256" key="1">
    <source>
        <dbReference type="ARBA" id="ARBA00004162"/>
    </source>
</evidence>
<evidence type="ECO:0000256" key="5">
    <source>
        <dbReference type="ARBA" id="ARBA00022989"/>
    </source>
</evidence>
<feature type="domain" description="OmpA-like" evidence="9">
    <location>
        <begin position="144"/>
        <end position="263"/>
    </location>
</feature>
<dbReference type="InterPro" id="IPR025713">
    <property type="entry name" value="MotB-like_N_dom"/>
</dbReference>
<evidence type="ECO:0000256" key="2">
    <source>
        <dbReference type="ARBA" id="ARBA00008914"/>
    </source>
</evidence>
<keyword evidence="11" id="KW-1185">Reference proteome</keyword>
<keyword evidence="10" id="KW-0282">Flagellum</keyword>
<comment type="similarity">
    <text evidence="2">Belongs to the MotB family.</text>
</comment>
<accession>A0ABX5VKH4</accession>
<keyword evidence="5 8" id="KW-1133">Transmembrane helix</keyword>
<dbReference type="SUPFAM" id="SSF103088">
    <property type="entry name" value="OmpA-like"/>
    <property type="match status" value="1"/>
</dbReference>
<evidence type="ECO:0000256" key="3">
    <source>
        <dbReference type="ARBA" id="ARBA00022475"/>
    </source>
</evidence>
<dbReference type="CDD" id="cd07185">
    <property type="entry name" value="OmpA_C-like"/>
    <property type="match status" value="1"/>
</dbReference>
<evidence type="ECO:0000256" key="4">
    <source>
        <dbReference type="ARBA" id="ARBA00022692"/>
    </source>
</evidence>
<dbReference type="Pfam" id="PF13677">
    <property type="entry name" value="MotB_plug"/>
    <property type="match status" value="1"/>
</dbReference>
<evidence type="ECO:0000256" key="8">
    <source>
        <dbReference type="SAM" id="Phobius"/>
    </source>
</evidence>
<gene>
    <name evidence="10" type="ORF">FE251_01395</name>
</gene>
<dbReference type="PANTHER" id="PTHR30329:SF21">
    <property type="entry name" value="LIPOPROTEIN YIAD-RELATED"/>
    <property type="match status" value="1"/>
</dbReference>
<sequence length="281" mass="30527">MSTRRRRRASAHEEEPENIERWTVSYMDMVTVMMCLFIVLFAISQVDSAKFLQLRQSLASGFGDAAPAVNVVEGSTGPLEGGDVRPVDIAPIEGGEDLKPLQSGQVQQAAEQEVESLIELREGIRSDLAQAGLEQEVRFSITERGLIIGLVSEHTFFSPASAVMPATTLQVVDTIAATLGTLPNQVLLEGHANHLPQTEPYPTNWELSADRATKVLRRMVEHSGIAPDRVRAIGYGDAHPTVTEGPDALDLNRRVDIVVMSDKPESVRQLLPGLAASREGA</sequence>
<evidence type="ECO:0000313" key="10">
    <source>
        <dbReference type="EMBL" id="QDB78176.1"/>
    </source>
</evidence>
<keyword evidence="6 7" id="KW-0472">Membrane</keyword>
<evidence type="ECO:0000313" key="11">
    <source>
        <dbReference type="Proteomes" id="UP000313948"/>
    </source>
</evidence>
<reference evidence="10 11" key="1">
    <citation type="submission" date="2019-05" db="EMBL/GenBank/DDBJ databases">
        <title>Georgenia *** sp. nov., and Georgenia *** sp. nov., isolated from the intestinal contents of plateau pika (Ochotona curzoniae) in the Qinghai-Tibet plateau of China.</title>
        <authorList>
            <person name="Tian Z."/>
        </authorList>
    </citation>
    <scope>NUCLEOTIDE SEQUENCE [LARGE SCALE GENOMIC DNA]</scope>
    <source>
        <strain evidence="10 11">Z294</strain>
    </source>
</reference>
<keyword evidence="3" id="KW-1003">Cell membrane</keyword>
<organism evidence="10 11">
    <name type="scientific">Georgenia wutianyii</name>
    <dbReference type="NCBI Taxonomy" id="2585135"/>
    <lineage>
        <taxon>Bacteria</taxon>
        <taxon>Bacillati</taxon>
        <taxon>Actinomycetota</taxon>
        <taxon>Actinomycetes</taxon>
        <taxon>Micrococcales</taxon>
        <taxon>Bogoriellaceae</taxon>
        <taxon>Georgenia</taxon>
    </lineage>
</organism>
<dbReference type="InterPro" id="IPR036737">
    <property type="entry name" value="OmpA-like_sf"/>
</dbReference>
<dbReference type="PANTHER" id="PTHR30329">
    <property type="entry name" value="STATOR ELEMENT OF FLAGELLAR MOTOR COMPLEX"/>
    <property type="match status" value="1"/>
</dbReference>